<protein>
    <recommendedName>
        <fullName evidence="2">BrnT family toxin</fullName>
    </recommendedName>
</protein>
<dbReference type="InterPro" id="IPR038573">
    <property type="entry name" value="BrnT_sf"/>
</dbReference>
<reference evidence="1" key="1">
    <citation type="submission" date="2018-06" db="EMBL/GenBank/DDBJ databases">
        <authorList>
            <person name="Zhirakovskaya E."/>
        </authorList>
    </citation>
    <scope>NUCLEOTIDE SEQUENCE</scope>
</reference>
<organism evidence="1">
    <name type="scientific">hydrothermal vent metagenome</name>
    <dbReference type="NCBI Taxonomy" id="652676"/>
    <lineage>
        <taxon>unclassified sequences</taxon>
        <taxon>metagenomes</taxon>
        <taxon>ecological metagenomes</taxon>
    </lineage>
</organism>
<dbReference type="Gene3D" id="3.10.450.530">
    <property type="entry name" value="Ribonuclease toxin, BrnT, of type II toxin-antitoxin system"/>
    <property type="match status" value="1"/>
</dbReference>
<evidence type="ECO:0000313" key="1">
    <source>
        <dbReference type="EMBL" id="VAW31571.1"/>
    </source>
</evidence>
<accession>A0A3B0UKB0</accession>
<proteinExistence type="predicted"/>
<dbReference type="InterPro" id="IPR007460">
    <property type="entry name" value="BrnT_toxin"/>
</dbReference>
<name>A0A3B0UKB0_9ZZZZ</name>
<dbReference type="EMBL" id="UOEU01000251">
    <property type="protein sequence ID" value="VAW31571.1"/>
    <property type="molecule type" value="Genomic_DNA"/>
</dbReference>
<dbReference type="Pfam" id="PF04365">
    <property type="entry name" value="BrnT_toxin"/>
    <property type="match status" value="1"/>
</dbReference>
<evidence type="ECO:0008006" key="2">
    <source>
        <dbReference type="Google" id="ProtNLM"/>
    </source>
</evidence>
<gene>
    <name evidence="1" type="ORF">MNBD_CHLOROFLEXI01-4392</name>
</gene>
<dbReference type="AlphaFoldDB" id="A0A3B0UKB0"/>
<sequence length="151" mass="18012">MFWFSFSNSQFETIAAIALQRALACFLYQPMHLFIGEVIKYLNVLTLSIQSCKMNETYYHQGINFEWDAEKEYSNRKKHGIEFRTACELFVDPFLMPVEYWLEEGERRYHAIGMTSHWQTLFAAFVWRGNNIRLISARLATNSERKRYERG</sequence>